<accession>A0A1H8RYL6</accession>
<keyword evidence="2" id="KW-1185">Reference proteome</keyword>
<evidence type="ECO:0008006" key="3">
    <source>
        <dbReference type="Google" id="ProtNLM"/>
    </source>
</evidence>
<dbReference type="Pfam" id="PF11010">
    <property type="entry name" value="DUF2848"/>
    <property type="match status" value="1"/>
</dbReference>
<dbReference type="AlphaFoldDB" id="A0A1H8RYL6"/>
<evidence type="ECO:0000313" key="1">
    <source>
        <dbReference type="EMBL" id="SEO71033.1"/>
    </source>
</evidence>
<proteinExistence type="predicted"/>
<dbReference type="EMBL" id="FODT01000004">
    <property type="protein sequence ID" value="SEO71033.1"/>
    <property type="molecule type" value="Genomic_DNA"/>
</dbReference>
<evidence type="ECO:0000313" key="2">
    <source>
        <dbReference type="Proteomes" id="UP000199615"/>
    </source>
</evidence>
<organism evidence="1 2">
    <name type="scientific">Rhodopseudomonas pseudopalustris</name>
    <dbReference type="NCBI Taxonomy" id="1513892"/>
    <lineage>
        <taxon>Bacteria</taxon>
        <taxon>Pseudomonadati</taxon>
        <taxon>Pseudomonadota</taxon>
        <taxon>Alphaproteobacteria</taxon>
        <taxon>Hyphomicrobiales</taxon>
        <taxon>Nitrobacteraceae</taxon>
        <taxon>Rhodopseudomonas</taxon>
    </lineage>
</organism>
<dbReference type="SUPFAM" id="SSF56529">
    <property type="entry name" value="FAH"/>
    <property type="match status" value="1"/>
</dbReference>
<gene>
    <name evidence="1" type="ORF">SAMN05444123_104157</name>
</gene>
<protein>
    <recommendedName>
        <fullName evidence="3">DUF2848 domain-containing protein</fullName>
    </recommendedName>
</protein>
<dbReference type="Proteomes" id="UP000199615">
    <property type="component" value="Unassembled WGS sequence"/>
</dbReference>
<dbReference type="InterPro" id="IPR036663">
    <property type="entry name" value="Fumarylacetoacetase_C_sf"/>
</dbReference>
<reference evidence="2" key="1">
    <citation type="submission" date="2016-10" db="EMBL/GenBank/DDBJ databases">
        <authorList>
            <person name="Varghese N."/>
            <person name="Submissions S."/>
        </authorList>
    </citation>
    <scope>NUCLEOTIDE SEQUENCE [LARGE SCALE GENOMIC DNA]</scope>
    <source>
        <strain evidence="2">DSM 123</strain>
    </source>
</reference>
<sequence length="246" mass="26976">MAPIVRSSKSQPDWKWWSVVDLTFTLDAVRQRSQLTLPIRQAVIAGWTGRDPVARDKHIAELEELGIARPASTPIYYRVAAARLTTAPSIEVSGVESSGEVEFVLIGTQGRILVGVGSDHTDRKVEAYGVTVSKQMCDKPIAPELWDFAEVADHWDQIVLRSFATIGDERVPYQEGRLDGMLPARELIARGFGGGGLPDGCAMFGGTFAAMGGIRPATRFEFEIEDPVLNRTIRHGYDVIELPILG</sequence>
<name>A0A1H8RYL6_9BRAD</name>
<dbReference type="GO" id="GO:0003824">
    <property type="term" value="F:catalytic activity"/>
    <property type="evidence" value="ECO:0007669"/>
    <property type="project" value="InterPro"/>
</dbReference>
<dbReference type="InterPro" id="IPR021269">
    <property type="entry name" value="DUF2848"/>
</dbReference>